<dbReference type="Gene3D" id="3.40.50.1010">
    <property type="entry name" value="5'-nuclease"/>
    <property type="match status" value="1"/>
</dbReference>
<keyword evidence="11" id="KW-0540">Nuclease</keyword>
<gene>
    <name evidence="11 15" type="primary">polA</name>
    <name evidence="15" type="ORF">HP397_01660</name>
</gene>
<dbReference type="InterPro" id="IPR036279">
    <property type="entry name" value="5-3_exonuclease_C_sf"/>
</dbReference>
<dbReference type="EMBL" id="JABMKT010000005">
    <property type="protein sequence ID" value="NYV27534.1"/>
    <property type="molecule type" value="Genomic_DNA"/>
</dbReference>
<keyword evidence="5 11" id="KW-0227">DNA damage</keyword>
<evidence type="ECO:0000313" key="15">
    <source>
        <dbReference type="EMBL" id="NYV27534.1"/>
    </source>
</evidence>
<dbReference type="CDD" id="cd08637">
    <property type="entry name" value="DNA_pol_A_pol_I_C"/>
    <property type="match status" value="1"/>
</dbReference>
<dbReference type="FunFam" id="1.20.1060.10:FF:000001">
    <property type="entry name" value="DNA polymerase I"/>
    <property type="match status" value="1"/>
</dbReference>
<dbReference type="CDD" id="cd09859">
    <property type="entry name" value="PIN_53EXO"/>
    <property type="match status" value="1"/>
</dbReference>
<evidence type="ECO:0000259" key="14">
    <source>
        <dbReference type="SMART" id="SM00482"/>
    </source>
</evidence>
<dbReference type="FunFam" id="1.10.150.20:FF:000002">
    <property type="entry name" value="DNA polymerase I"/>
    <property type="match status" value="1"/>
</dbReference>
<feature type="domain" description="5'-3' exonuclease" evidence="13">
    <location>
        <begin position="2"/>
        <end position="263"/>
    </location>
</feature>
<dbReference type="InterPro" id="IPR008918">
    <property type="entry name" value="HhH2"/>
</dbReference>
<sequence length="861" mass="98804">MKKILVLDTSAIMYRSHFALMNFRNSNGEPVGAILGFIRQLELALTYFSPDYIIAAKDVKRAELKRREIYSEYKENRSGMPDELVGQLDAIDGVLDGYGIPIIKIPSYEADDVISSIAKKYSKDFEVVVLTGDKDLAQLINENTSIALLGKKEDNEPYKMVKNDEDVIEYLGVKSNQIRDLFGLIGDSSDGIPGVAGIGPKTGAKLIAEYDNLDNIYANIDNIKGAVQKKLIASKDIAYISRDLATVFDDLDLDLNIEDAKVKEKDFDKLSEIYLKYELRKEYEKLIENKPKEELLINEVKYDNFSDFINKLNTYNSEVSIYLGEEGIAFYNNKEVHYTFNLDEGIDNLFVKSVSVRDIDSDLKVCVYSAKEWKSLGVNFTNYFDVLLASFTLGTDRSQKIETMAFDKLGISIEELDKKVINKLEPSKLYEYKKNRLIKITYSLFKLKDVFVDLLEKENQVNMYNEEKDFTDVLIYMEKQGIAIDSKYFEKYSLELEDKIKDIEEKIYAESGERFNISSPKQLGEILFEKMEIEAVKKNKTGYSTDAEVLELLRDRGIKIAELILEYREFVKLKSTYVEPLLKLETNGRIHTTYNQTGTATGRLSSSNPNLQNIPTRTEEGSKIREGFVASKGMKLLSFDYSQIELRVLAEISKDENLINAYKNNLDLHELTARKLFMLKDDEVVSKVQRNIAKVINFSVLYGKTPFGLSKELKITVQDAKLYIDTYFKEYPKVRILLDDIIEKAQNDGYVETLFGTRRYVYDINSSNVNVKEQAKRMAVNTVIQGTAANIIKKVMKEIFDKLCNEDFKMLLQVHDELIFEVREDLDYAEKIRNIMENTIKFENVILKVNGSEGNNWAILK</sequence>
<evidence type="ECO:0000256" key="9">
    <source>
        <dbReference type="ARBA" id="ARBA00049244"/>
    </source>
</evidence>
<evidence type="ECO:0000256" key="7">
    <source>
        <dbReference type="ARBA" id="ARBA00023125"/>
    </source>
</evidence>
<keyword evidence="16" id="KW-1185">Reference proteome</keyword>
<evidence type="ECO:0000256" key="10">
    <source>
        <dbReference type="NCBIfam" id="TIGR00593"/>
    </source>
</evidence>
<keyword evidence="7 11" id="KW-0238">DNA-binding</keyword>
<dbReference type="NCBIfam" id="NF004397">
    <property type="entry name" value="PRK05755.1"/>
    <property type="match status" value="1"/>
</dbReference>
<comment type="function">
    <text evidence="11">In addition to polymerase activity, this DNA polymerase exhibits 5'-3' exonuclease activity.</text>
</comment>
<name>A0A7Z0PE06_9FUSO</name>
<dbReference type="InterPro" id="IPR002421">
    <property type="entry name" value="5-3_exonuclease"/>
</dbReference>
<organism evidence="15 16">
    <name type="scientific">Streptobacillus felis</name>
    <dbReference type="NCBI Taxonomy" id="1384509"/>
    <lineage>
        <taxon>Bacteria</taxon>
        <taxon>Fusobacteriati</taxon>
        <taxon>Fusobacteriota</taxon>
        <taxon>Fusobacteriia</taxon>
        <taxon>Fusobacteriales</taxon>
        <taxon>Leptotrichiaceae</taxon>
        <taxon>Streptobacillus</taxon>
    </lineage>
</organism>
<evidence type="ECO:0000256" key="1">
    <source>
        <dbReference type="ARBA" id="ARBA00007705"/>
    </source>
</evidence>
<accession>A0A7Z0PE06</accession>
<keyword evidence="4 11" id="KW-0235">DNA replication</keyword>
<keyword evidence="11" id="KW-0269">Exonuclease</keyword>
<feature type="region of interest" description="Disordered" evidence="12">
    <location>
        <begin position="597"/>
        <end position="616"/>
    </location>
</feature>
<keyword evidence="3 11" id="KW-0548">Nucleotidyltransferase</keyword>
<keyword evidence="11" id="KW-0378">Hydrolase</keyword>
<dbReference type="Gene3D" id="1.20.1060.10">
    <property type="entry name" value="Taq DNA Polymerase, Chain T, domain 4"/>
    <property type="match status" value="1"/>
</dbReference>
<dbReference type="Gene3D" id="1.10.150.20">
    <property type="entry name" value="5' to 3' exonuclease, C-terminal subdomain"/>
    <property type="match status" value="2"/>
</dbReference>
<evidence type="ECO:0000256" key="11">
    <source>
        <dbReference type="RuleBase" id="RU004460"/>
    </source>
</evidence>
<keyword evidence="8 11" id="KW-0234">DNA repair</keyword>
<dbReference type="FunFam" id="1.10.150.20:FF:000003">
    <property type="entry name" value="DNA polymerase I"/>
    <property type="match status" value="1"/>
</dbReference>
<dbReference type="GO" id="GO:0006302">
    <property type="term" value="P:double-strand break repair"/>
    <property type="evidence" value="ECO:0007669"/>
    <property type="project" value="TreeGrafter"/>
</dbReference>
<protein>
    <recommendedName>
        <fullName evidence="10 11">DNA polymerase I</fullName>
        <ecNumber evidence="10 11">2.7.7.7</ecNumber>
    </recommendedName>
</protein>
<dbReference type="Proteomes" id="UP000526184">
    <property type="component" value="Unassembled WGS sequence"/>
</dbReference>
<dbReference type="InterPro" id="IPR018320">
    <property type="entry name" value="DNA_polymerase_1"/>
</dbReference>
<dbReference type="InterPro" id="IPR043502">
    <property type="entry name" value="DNA/RNA_pol_sf"/>
</dbReference>
<dbReference type="SMART" id="SM00279">
    <property type="entry name" value="HhH2"/>
    <property type="match status" value="1"/>
</dbReference>
<dbReference type="PANTHER" id="PTHR10133:SF27">
    <property type="entry name" value="DNA POLYMERASE NU"/>
    <property type="match status" value="1"/>
</dbReference>
<dbReference type="EC" id="2.7.7.7" evidence="10 11"/>
<evidence type="ECO:0000256" key="8">
    <source>
        <dbReference type="ARBA" id="ARBA00023204"/>
    </source>
</evidence>
<dbReference type="SMART" id="SM00482">
    <property type="entry name" value="POLAc"/>
    <property type="match status" value="1"/>
</dbReference>
<dbReference type="InterPro" id="IPR020046">
    <property type="entry name" value="5-3_exonucl_a-hlix_arch_N"/>
</dbReference>
<dbReference type="InterPro" id="IPR001098">
    <property type="entry name" value="DNA-dir_DNA_pol_A_palm_dom"/>
</dbReference>
<dbReference type="PANTHER" id="PTHR10133">
    <property type="entry name" value="DNA POLYMERASE I"/>
    <property type="match status" value="1"/>
</dbReference>
<dbReference type="SUPFAM" id="SSF47807">
    <property type="entry name" value="5' to 3' exonuclease, C-terminal subdomain"/>
    <property type="match status" value="1"/>
</dbReference>
<dbReference type="CDD" id="cd09898">
    <property type="entry name" value="H3TH_53EXO"/>
    <property type="match status" value="1"/>
</dbReference>
<evidence type="ECO:0000256" key="3">
    <source>
        <dbReference type="ARBA" id="ARBA00022695"/>
    </source>
</evidence>
<keyword evidence="6 11" id="KW-0239">DNA-directed DNA polymerase</keyword>
<reference evidence="15 16" key="1">
    <citation type="submission" date="2020-05" db="EMBL/GenBank/DDBJ databases">
        <title>Streptobacillus felis strain LHL191014123.</title>
        <authorList>
            <person name="Fawzy A."/>
            <person name="Rau J."/>
            <person name="Risse K."/>
            <person name="Schauerte N."/>
            <person name="Geiger C."/>
            <person name="Blom J."/>
            <person name="Imirzalioglu C."/>
            <person name="Falgenhauer J."/>
            <person name="Bach A."/>
            <person name="Herden C."/>
            <person name="Eisenberg T."/>
        </authorList>
    </citation>
    <scope>NUCLEOTIDE SEQUENCE [LARGE SCALE GENOMIC DNA]</scope>
    <source>
        <strain evidence="15 16">LHL191014123</strain>
    </source>
</reference>
<comment type="caution">
    <text evidence="15">The sequence shown here is derived from an EMBL/GenBank/DDBJ whole genome shotgun (WGS) entry which is preliminary data.</text>
</comment>
<dbReference type="SUPFAM" id="SSF56672">
    <property type="entry name" value="DNA/RNA polymerases"/>
    <property type="match status" value="1"/>
</dbReference>
<evidence type="ECO:0000256" key="6">
    <source>
        <dbReference type="ARBA" id="ARBA00022932"/>
    </source>
</evidence>
<dbReference type="InterPro" id="IPR002298">
    <property type="entry name" value="DNA_polymerase_A"/>
</dbReference>
<dbReference type="RefSeq" id="WP_180135456.1">
    <property type="nucleotide sequence ID" value="NZ_JABMKT010000005.1"/>
</dbReference>
<dbReference type="InterPro" id="IPR020045">
    <property type="entry name" value="DNA_polI_H3TH"/>
</dbReference>
<evidence type="ECO:0000259" key="13">
    <source>
        <dbReference type="SMART" id="SM00475"/>
    </source>
</evidence>
<comment type="similarity">
    <text evidence="1 11">Belongs to the DNA polymerase type-A family.</text>
</comment>
<dbReference type="PRINTS" id="PR00868">
    <property type="entry name" value="DNAPOLI"/>
</dbReference>
<dbReference type="GO" id="GO:0003887">
    <property type="term" value="F:DNA-directed DNA polymerase activity"/>
    <property type="evidence" value="ECO:0007669"/>
    <property type="project" value="UniProtKB-UniRule"/>
</dbReference>
<dbReference type="GO" id="GO:0006261">
    <property type="term" value="P:DNA-templated DNA replication"/>
    <property type="evidence" value="ECO:0007669"/>
    <property type="project" value="UniProtKB-UniRule"/>
</dbReference>
<dbReference type="SMART" id="SM00475">
    <property type="entry name" value="53EXOc"/>
    <property type="match status" value="1"/>
</dbReference>
<dbReference type="Pfam" id="PF02739">
    <property type="entry name" value="5_3_exonuc_N"/>
    <property type="match status" value="1"/>
</dbReference>
<comment type="catalytic activity">
    <reaction evidence="9 11">
        <text>DNA(n) + a 2'-deoxyribonucleoside 5'-triphosphate = DNA(n+1) + diphosphate</text>
        <dbReference type="Rhea" id="RHEA:22508"/>
        <dbReference type="Rhea" id="RHEA-COMP:17339"/>
        <dbReference type="Rhea" id="RHEA-COMP:17340"/>
        <dbReference type="ChEBI" id="CHEBI:33019"/>
        <dbReference type="ChEBI" id="CHEBI:61560"/>
        <dbReference type="ChEBI" id="CHEBI:173112"/>
        <dbReference type="EC" id="2.7.7.7"/>
    </reaction>
</comment>
<evidence type="ECO:0000256" key="5">
    <source>
        <dbReference type="ARBA" id="ARBA00022763"/>
    </source>
</evidence>
<dbReference type="InterPro" id="IPR029060">
    <property type="entry name" value="PIN-like_dom_sf"/>
</dbReference>
<dbReference type="Pfam" id="PF00476">
    <property type="entry name" value="DNA_pol_A"/>
    <property type="match status" value="1"/>
</dbReference>
<feature type="domain" description="DNA-directed DNA polymerase family A palm" evidence="14">
    <location>
        <begin position="621"/>
        <end position="826"/>
    </location>
</feature>
<dbReference type="Gene3D" id="3.30.70.370">
    <property type="match status" value="1"/>
</dbReference>
<dbReference type="NCBIfam" id="TIGR00593">
    <property type="entry name" value="pola"/>
    <property type="match status" value="1"/>
</dbReference>
<proteinExistence type="inferred from homology"/>
<evidence type="ECO:0000256" key="12">
    <source>
        <dbReference type="SAM" id="MobiDB-lite"/>
    </source>
</evidence>
<evidence type="ECO:0000313" key="16">
    <source>
        <dbReference type="Proteomes" id="UP000526184"/>
    </source>
</evidence>
<dbReference type="AlphaFoldDB" id="A0A7Z0PE06"/>
<dbReference type="SUPFAM" id="SSF88723">
    <property type="entry name" value="PIN domain-like"/>
    <property type="match status" value="1"/>
</dbReference>
<dbReference type="GO" id="GO:0008409">
    <property type="term" value="F:5'-3' exonuclease activity"/>
    <property type="evidence" value="ECO:0007669"/>
    <property type="project" value="UniProtKB-UniRule"/>
</dbReference>
<keyword evidence="2 11" id="KW-0808">Transferase</keyword>
<evidence type="ECO:0000256" key="2">
    <source>
        <dbReference type="ARBA" id="ARBA00022679"/>
    </source>
</evidence>
<dbReference type="Pfam" id="PF01367">
    <property type="entry name" value="5_3_exonuc"/>
    <property type="match status" value="1"/>
</dbReference>
<dbReference type="GO" id="GO:0003677">
    <property type="term" value="F:DNA binding"/>
    <property type="evidence" value="ECO:0007669"/>
    <property type="project" value="UniProtKB-UniRule"/>
</dbReference>
<evidence type="ECO:0000256" key="4">
    <source>
        <dbReference type="ARBA" id="ARBA00022705"/>
    </source>
</evidence>